<dbReference type="Proteomes" id="UP000799776">
    <property type="component" value="Unassembled WGS sequence"/>
</dbReference>
<evidence type="ECO:0000256" key="1">
    <source>
        <dbReference type="PIRSR" id="PIRSR038896-50"/>
    </source>
</evidence>
<dbReference type="InterPro" id="IPR024884">
    <property type="entry name" value="NAPE-PLD"/>
</dbReference>
<dbReference type="PIRSF" id="PIRSF038896">
    <property type="entry name" value="NAPE-PLD"/>
    <property type="match status" value="1"/>
</dbReference>
<dbReference type="PANTHER" id="PTHR15032">
    <property type="entry name" value="N-ACYL-PHOSPHATIDYLETHANOLAMINE-HYDROLYZING PHOSPHOLIPASE D"/>
    <property type="match status" value="1"/>
</dbReference>
<feature type="domain" description="Metallo-beta-lactamase" evidence="2">
    <location>
        <begin position="109"/>
        <end position="341"/>
    </location>
</feature>
<dbReference type="Pfam" id="PF12706">
    <property type="entry name" value="Lactamase_B_2"/>
    <property type="match status" value="1"/>
</dbReference>
<evidence type="ECO:0000313" key="3">
    <source>
        <dbReference type="EMBL" id="KAF2091114.1"/>
    </source>
</evidence>
<dbReference type="GO" id="GO:0070290">
    <property type="term" value="F:N-acylphosphatidylethanolamine-specific phospholipase D activity"/>
    <property type="evidence" value="ECO:0007669"/>
    <property type="project" value="InterPro"/>
</dbReference>
<feature type="binding site" evidence="1">
    <location>
        <position position="318"/>
    </location>
    <ligand>
        <name>an N-acyl-1,2-diacyl-sn-glycero-3-phosphoethanolamine</name>
        <dbReference type="ChEBI" id="CHEBI:62537"/>
    </ligand>
</feature>
<dbReference type="Gene3D" id="3.60.15.10">
    <property type="entry name" value="Ribonuclease Z/Hydroxyacylglutathione hydrolase-like"/>
    <property type="match status" value="1"/>
</dbReference>
<dbReference type="EMBL" id="ML978712">
    <property type="protein sequence ID" value="KAF2091114.1"/>
    <property type="molecule type" value="Genomic_DNA"/>
</dbReference>
<protein>
    <submittedName>
        <fullName evidence="3">Metallo-hydrolase/oxidoreductase</fullName>
    </submittedName>
</protein>
<dbReference type="OrthoDB" id="332863at2759"/>
<dbReference type="GO" id="GO:0070291">
    <property type="term" value="P:N-acylethanolamine metabolic process"/>
    <property type="evidence" value="ECO:0007669"/>
    <property type="project" value="TreeGrafter"/>
</dbReference>
<dbReference type="PANTHER" id="PTHR15032:SF4">
    <property type="entry name" value="N-ACYL-PHOSPHATIDYLETHANOLAMINE-HYDROLYZING PHOSPHOLIPASE D"/>
    <property type="match status" value="1"/>
</dbReference>
<organism evidence="3 4">
    <name type="scientific">Saccharata proteae CBS 121410</name>
    <dbReference type="NCBI Taxonomy" id="1314787"/>
    <lineage>
        <taxon>Eukaryota</taxon>
        <taxon>Fungi</taxon>
        <taxon>Dikarya</taxon>
        <taxon>Ascomycota</taxon>
        <taxon>Pezizomycotina</taxon>
        <taxon>Dothideomycetes</taxon>
        <taxon>Dothideomycetes incertae sedis</taxon>
        <taxon>Botryosphaeriales</taxon>
        <taxon>Saccharataceae</taxon>
        <taxon>Saccharata</taxon>
    </lineage>
</organism>
<dbReference type="GO" id="GO:0070292">
    <property type="term" value="P:N-acylphosphatidylethanolamine metabolic process"/>
    <property type="evidence" value="ECO:0007669"/>
    <property type="project" value="TreeGrafter"/>
</dbReference>
<evidence type="ECO:0000313" key="4">
    <source>
        <dbReference type="Proteomes" id="UP000799776"/>
    </source>
</evidence>
<keyword evidence="4" id="KW-1185">Reference proteome</keyword>
<dbReference type="InterPro" id="IPR001279">
    <property type="entry name" value="Metallo-B-lactamas"/>
</dbReference>
<dbReference type="GO" id="GO:0005737">
    <property type="term" value="C:cytoplasm"/>
    <property type="evidence" value="ECO:0007669"/>
    <property type="project" value="TreeGrafter"/>
</dbReference>
<sequence length="388" mass="43187">MSITVTRLPLRPPPSYILPPSHHIGSPPTSFRNPWPSFTSNNSFLSIFHMRFLSANRNFVPVPASRAELVPIHTPDWGGGLPGLKATWIGHASFLVETSSQPGAKRGVRILLDPVFSERMSPVSWIGPKRFSPPPCKLEELPVVDVVIISHNHYDHLDAATVRFVRERGDGRVRFLCGLNVGRHLEGMGVLREEIVEMDWWEEGRVSVKGVGSVRLSCTPAQHTSGRGPGDMGVGLWCSWVVKEDGEAEDEVPDGKRLFFAGDTAYRSIPHDSPTPYQTTTYPYCPAFAEIGALHGPFDLALLPIGCYSPRSYLSHVHASPEDAIEIHKDVRSRKSVGMHYGTVRGGLSMMYEDVREPPRRWREGAEREELRWGEEVRVCGIGETVVV</sequence>
<gene>
    <name evidence="3" type="ORF">K490DRAFT_33441</name>
</gene>
<evidence type="ECO:0000259" key="2">
    <source>
        <dbReference type="Pfam" id="PF12706"/>
    </source>
</evidence>
<feature type="binding site" evidence="1">
    <location>
        <position position="154"/>
    </location>
    <ligand>
        <name>an N-acyl-1,2-diacyl-sn-glycero-3-phosphoethanolamine</name>
        <dbReference type="ChEBI" id="CHEBI:62537"/>
    </ligand>
</feature>
<accession>A0A9P4I235</accession>
<dbReference type="InterPro" id="IPR036866">
    <property type="entry name" value="RibonucZ/Hydroxyglut_hydro"/>
</dbReference>
<dbReference type="AlphaFoldDB" id="A0A9P4I235"/>
<name>A0A9P4I235_9PEZI</name>
<reference evidence="3" key="1">
    <citation type="journal article" date="2020" name="Stud. Mycol.">
        <title>101 Dothideomycetes genomes: a test case for predicting lifestyles and emergence of pathogens.</title>
        <authorList>
            <person name="Haridas S."/>
            <person name="Albert R."/>
            <person name="Binder M."/>
            <person name="Bloem J."/>
            <person name="Labutti K."/>
            <person name="Salamov A."/>
            <person name="Andreopoulos B."/>
            <person name="Baker S."/>
            <person name="Barry K."/>
            <person name="Bills G."/>
            <person name="Bluhm B."/>
            <person name="Cannon C."/>
            <person name="Castanera R."/>
            <person name="Culley D."/>
            <person name="Daum C."/>
            <person name="Ezra D."/>
            <person name="Gonzalez J."/>
            <person name="Henrissat B."/>
            <person name="Kuo A."/>
            <person name="Liang C."/>
            <person name="Lipzen A."/>
            <person name="Lutzoni F."/>
            <person name="Magnuson J."/>
            <person name="Mondo S."/>
            <person name="Nolan M."/>
            <person name="Ohm R."/>
            <person name="Pangilinan J."/>
            <person name="Park H.-J."/>
            <person name="Ramirez L."/>
            <person name="Alfaro M."/>
            <person name="Sun H."/>
            <person name="Tritt A."/>
            <person name="Yoshinaga Y."/>
            <person name="Zwiers L.-H."/>
            <person name="Turgeon B."/>
            <person name="Goodwin S."/>
            <person name="Spatafora J."/>
            <person name="Crous P."/>
            <person name="Grigoriev I."/>
        </authorList>
    </citation>
    <scope>NUCLEOTIDE SEQUENCE</scope>
    <source>
        <strain evidence="3">CBS 121410</strain>
    </source>
</reference>
<dbReference type="GO" id="GO:0008270">
    <property type="term" value="F:zinc ion binding"/>
    <property type="evidence" value="ECO:0007669"/>
    <property type="project" value="InterPro"/>
</dbReference>
<dbReference type="SUPFAM" id="SSF56281">
    <property type="entry name" value="Metallo-hydrolase/oxidoreductase"/>
    <property type="match status" value="1"/>
</dbReference>
<comment type="caution">
    <text evidence="3">The sequence shown here is derived from an EMBL/GenBank/DDBJ whole genome shotgun (WGS) entry which is preliminary data.</text>
</comment>
<proteinExistence type="predicted"/>